<dbReference type="Pfam" id="PF07714">
    <property type="entry name" value="PK_Tyr_Ser-Thr"/>
    <property type="match status" value="2"/>
</dbReference>
<accession>A0A1S3Y7S8</accession>
<evidence type="ECO:0000256" key="4">
    <source>
        <dbReference type="ARBA" id="ARBA00022741"/>
    </source>
</evidence>
<dbReference type="PANTHER" id="PTHR27002">
    <property type="entry name" value="RECEPTOR-LIKE SERINE/THREONINE-PROTEIN KINASE SD1-8"/>
    <property type="match status" value="1"/>
</dbReference>
<dbReference type="Gene3D" id="3.30.200.20">
    <property type="entry name" value="Phosphorylase Kinase, domain 1"/>
    <property type="match status" value="1"/>
</dbReference>
<dbReference type="SMR" id="A0A1S3Y7S8"/>
<dbReference type="InterPro" id="IPR000719">
    <property type="entry name" value="Prot_kinase_dom"/>
</dbReference>
<dbReference type="GO" id="GO:0005524">
    <property type="term" value="F:ATP binding"/>
    <property type="evidence" value="ECO:0007669"/>
    <property type="project" value="UniProtKB-KW"/>
</dbReference>
<dbReference type="PROSITE" id="PS50011">
    <property type="entry name" value="PROTEIN_KINASE_DOM"/>
    <property type="match status" value="1"/>
</dbReference>
<reference evidence="11" key="1">
    <citation type="submission" date="2025-08" db="UniProtKB">
        <authorList>
            <consortium name="RefSeq"/>
        </authorList>
    </citation>
    <scope>IDENTIFICATION</scope>
</reference>
<dbReference type="GO" id="GO:0005886">
    <property type="term" value="C:plasma membrane"/>
    <property type="evidence" value="ECO:0000318"/>
    <property type="project" value="GO_Central"/>
</dbReference>
<evidence type="ECO:0000256" key="3">
    <source>
        <dbReference type="ARBA" id="ARBA00022679"/>
    </source>
</evidence>
<feature type="domain" description="Protein kinase" evidence="10">
    <location>
        <begin position="42"/>
        <end position="211"/>
    </location>
</feature>
<evidence type="ECO:0000313" key="11">
    <source>
        <dbReference type="RefSeq" id="XP_016448052.1"/>
    </source>
</evidence>
<dbReference type="EC" id="2.7.11.1" evidence="1"/>
<sequence>MAIILLGLILFLYLWKKKKLKPEEDFEKLFQLSTITRATNNFFVNNKIGEVEFGPVYKGALEEGHEIDVKRLSKSSKQGIDEFKNEVTYVANLQHRSLVRLLDQTKSKLLDWPKRFDIINGIARGLVYLHQDSRLRIIHRDLKASNVLLDTEMNPKISDFGMARSVAGNEMGANTSHVVATHGYMSPEYAVDGIFSVKSDVFSFGVLVLEI</sequence>
<name>A0A1S3Y7S8_TOBAC</name>
<evidence type="ECO:0000256" key="2">
    <source>
        <dbReference type="ARBA" id="ARBA00022527"/>
    </source>
</evidence>
<evidence type="ECO:0000256" key="8">
    <source>
        <dbReference type="ARBA" id="ARBA00048679"/>
    </source>
</evidence>
<keyword evidence="4" id="KW-0547">Nucleotide-binding</keyword>
<dbReference type="Gene3D" id="1.10.510.10">
    <property type="entry name" value="Transferase(Phosphotransferase) domain 1"/>
    <property type="match status" value="1"/>
</dbReference>
<keyword evidence="9" id="KW-0732">Signal</keyword>
<dbReference type="InterPro" id="IPR011009">
    <property type="entry name" value="Kinase-like_dom_sf"/>
</dbReference>
<dbReference type="PROSITE" id="PS00108">
    <property type="entry name" value="PROTEIN_KINASE_ST"/>
    <property type="match status" value="1"/>
</dbReference>
<gene>
    <name evidence="11" type="primary">LOC107773118</name>
</gene>
<dbReference type="RefSeq" id="XP_016448052.1">
    <property type="nucleotide sequence ID" value="XM_016592566.1"/>
</dbReference>
<dbReference type="InterPro" id="IPR008271">
    <property type="entry name" value="Ser/Thr_kinase_AS"/>
</dbReference>
<dbReference type="SUPFAM" id="SSF56112">
    <property type="entry name" value="Protein kinase-like (PK-like)"/>
    <property type="match status" value="1"/>
</dbReference>
<evidence type="ECO:0000259" key="10">
    <source>
        <dbReference type="PROSITE" id="PS50011"/>
    </source>
</evidence>
<comment type="catalytic activity">
    <reaction evidence="7">
        <text>L-threonyl-[protein] + ATP = O-phospho-L-threonyl-[protein] + ADP + H(+)</text>
        <dbReference type="Rhea" id="RHEA:46608"/>
        <dbReference type="Rhea" id="RHEA-COMP:11060"/>
        <dbReference type="Rhea" id="RHEA-COMP:11605"/>
        <dbReference type="ChEBI" id="CHEBI:15378"/>
        <dbReference type="ChEBI" id="CHEBI:30013"/>
        <dbReference type="ChEBI" id="CHEBI:30616"/>
        <dbReference type="ChEBI" id="CHEBI:61977"/>
        <dbReference type="ChEBI" id="CHEBI:456216"/>
        <dbReference type="EC" id="2.7.11.1"/>
    </reaction>
</comment>
<evidence type="ECO:0000256" key="7">
    <source>
        <dbReference type="ARBA" id="ARBA00047899"/>
    </source>
</evidence>
<evidence type="ECO:0000256" key="5">
    <source>
        <dbReference type="ARBA" id="ARBA00022777"/>
    </source>
</evidence>
<proteinExistence type="predicted"/>
<evidence type="ECO:0000256" key="1">
    <source>
        <dbReference type="ARBA" id="ARBA00012513"/>
    </source>
</evidence>
<keyword evidence="5" id="KW-0418">Kinase</keyword>
<keyword evidence="2" id="KW-0723">Serine/threonine-protein kinase</keyword>
<dbReference type="PaxDb" id="4097-A0A1S3Y7S8"/>
<feature type="signal peptide" evidence="9">
    <location>
        <begin position="1"/>
        <end position="20"/>
    </location>
</feature>
<organism evidence="11">
    <name type="scientific">Nicotiana tabacum</name>
    <name type="common">Common tobacco</name>
    <dbReference type="NCBI Taxonomy" id="4097"/>
    <lineage>
        <taxon>Eukaryota</taxon>
        <taxon>Viridiplantae</taxon>
        <taxon>Streptophyta</taxon>
        <taxon>Embryophyta</taxon>
        <taxon>Tracheophyta</taxon>
        <taxon>Spermatophyta</taxon>
        <taxon>Magnoliopsida</taxon>
        <taxon>eudicotyledons</taxon>
        <taxon>Gunneridae</taxon>
        <taxon>Pentapetalae</taxon>
        <taxon>asterids</taxon>
        <taxon>lamiids</taxon>
        <taxon>Solanales</taxon>
        <taxon>Solanaceae</taxon>
        <taxon>Nicotianoideae</taxon>
        <taxon>Nicotianeae</taxon>
        <taxon>Nicotiana</taxon>
    </lineage>
</organism>
<evidence type="ECO:0000256" key="6">
    <source>
        <dbReference type="ARBA" id="ARBA00022840"/>
    </source>
</evidence>
<dbReference type="FunFam" id="1.10.510.10:FF:001023">
    <property type="entry name" value="Os07g0541700 protein"/>
    <property type="match status" value="1"/>
</dbReference>
<dbReference type="GO" id="GO:0007165">
    <property type="term" value="P:signal transduction"/>
    <property type="evidence" value="ECO:0000318"/>
    <property type="project" value="GO_Central"/>
</dbReference>
<dbReference type="SMART" id="SM00220">
    <property type="entry name" value="S_TKc"/>
    <property type="match status" value="1"/>
</dbReference>
<keyword evidence="6" id="KW-0067">ATP-binding</keyword>
<dbReference type="InterPro" id="IPR001245">
    <property type="entry name" value="Ser-Thr/Tyr_kinase_cat_dom"/>
</dbReference>
<feature type="chain" id="PRO_5010197366" description="non-specific serine/threonine protein kinase" evidence="9">
    <location>
        <begin position="21"/>
        <end position="211"/>
    </location>
</feature>
<evidence type="ECO:0000256" key="9">
    <source>
        <dbReference type="SAM" id="SignalP"/>
    </source>
</evidence>
<comment type="catalytic activity">
    <reaction evidence="8">
        <text>L-seryl-[protein] + ATP = O-phospho-L-seryl-[protein] + ADP + H(+)</text>
        <dbReference type="Rhea" id="RHEA:17989"/>
        <dbReference type="Rhea" id="RHEA-COMP:9863"/>
        <dbReference type="Rhea" id="RHEA-COMP:11604"/>
        <dbReference type="ChEBI" id="CHEBI:15378"/>
        <dbReference type="ChEBI" id="CHEBI:29999"/>
        <dbReference type="ChEBI" id="CHEBI:30616"/>
        <dbReference type="ChEBI" id="CHEBI:83421"/>
        <dbReference type="ChEBI" id="CHEBI:456216"/>
        <dbReference type="EC" id="2.7.11.1"/>
    </reaction>
</comment>
<feature type="non-terminal residue" evidence="11">
    <location>
        <position position="211"/>
    </location>
</feature>
<keyword evidence="3" id="KW-0808">Transferase</keyword>
<dbReference type="GO" id="GO:0004674">
    <property type="term" value="F:protein serine/threonine kinase activity"/>
    <property type="evidence" value="ECO:0000318"/>
    <property type="project" value="GO_Central"/>
</dbReference>
<dbReference type="OMA" id="FGENEMH"/>
<dbReference type="GO" id="GO:0006955">
    <property type="term" value="P:immune response"/>
    <property type="evidence" value="ECO:0000318"/>
    <property type="project" value="GO_Central"/>
</dbReference>
<dbReference type="KEGG" id="nta:107773118"/>
<dbReference type="OrthoDB" id="688481at2759"/>
<dbReference type="PANTHER" id="PTHR27002:SF932">
    <property type="entry name" value="RECEPTOR-LIKE SERINE_THREONINE-PROTEIN KINASE"/>
    <property type="match status" value="1"/>
</dbReference>
<protein>
    <recommendedName>
        <fullName evidence="1">non-specific serine/threonine protein kinase</fullName>
        <ecNumber evidence="1">2.7.11.1</ecNumber>
    </recommendedName>
</protein>
<dbReference type="STRING" id="4097.A0A1S3Y7S8"/>
<dbReference type="AlphaFoldDB" id="A0A1S3Y7S8"/>